<feature type="domain" description="Methyl-accepting transducer" evidence="5">
    <location>
        <begin position="254"/>
        <end position="479"/>
    </location>
</feature>
<dbReference type="Proteomes" id="UP000198889">
    <property type="component" value="Unassembled WGS sequence"/>
</dbReference>
<keyword evidence="4" id="KW-0175">Coiled coil</keyword>
<reference evidence="7" key="1">
    <citation type="submission" date="2016-10" db="EMBL/GenBank/DDBJ databases">
        <authorList>
            <person name="Varghese N."/>
            <person name="Submissions S."/>
        </authorList>
    </citation>
    <scope>NUCLEOTIDE SEQUENCE [LARGE SCALE GENOMIC DNA]</scope>
    <source>
        <strain evidence="7">CGMCC 1.1761</strain>
    </source>
</reference>
<dbReference type="GO" id="GO:0004888">
    <property type="term" value="F:transmembrane signaling receptor activity"/>
    <property type="evidence" value="ECO:0007669"/>
    <property type="project" value="InterPro"/>
</dbReference>
<feature type="coiled-coil region" evidence="4">
    <location>
        <begin position="265"/>
        <end position="292"/>
    </location>
</feature>
<evidence type="ECO:0000256" key="2">
    <source>
        <dbReference type="ARBA" id="ARBA00029447"/>
    </source>
</evidence>
<evidence type="ECO:0000256" key="4">
    <source>
        <dbReference type="SAM" id="Coils"/>
    </source>
</evidence>
<organism evidence="6 7">
    <name type="scientific">Ancylobacter rudongensis</name>
    <dbReference type="NCBI Taxonomy" id="177413"/>
    <lineage>
        <taxon>Bacteria</taxon>
        <taxon>Pseudomonadati</taxon>
        <taxon>Pseudomonadota</taxon>
        <taxon>Alphaproteobacteria</taxon>
        <taxon>Hyphomicrobiales</taxon>
        <taxon>Xanthobacteraceae</taxon>
        <taxon>Ancylobacter</taxon>
    </lineage>
</organism>
<dbReference type="Pfam" id="PF00015">
    <property type="entry name" value="MCPsignal"/>
    <property type="match status" value="1"/>
</dbReference>
<keyword evidence="1 3" id="KW-0807">Transducer</keyword>
<dbReference type="AlphaFoldDB" id="A0A1G4UM58"/>
<keyword evidence="7" id="KW-1185">Reference proteome</keyword>
<protein>
    <submittedName>
        <fullName evidence="6">Methyl-accepting chemotaxis protein</fullName>
    </submittedName>
</protein>
<dbReference type="InterPro" id="IPR004090">
    <property type="entry name" value="Chemotax_Me-accpt_rcpt"/>
</dbReference>
<gene>
    <name evidence="6" type="ORF">SAMN05660859_4152</name>
</gene>
<dbReference type="PANTHER" id="PTHR32089:SF112">
    <property type="entry name" value="LYSOZYME-LIKE PROTEIN-RELATED"/>
    <property type="match status" value="1"/>
</dbReference>
<dbReference type="GO" id="GO:0016020">
    <property type="term" value="C:membrane"/>
    <property type="evidence" value="ECO:0007669"/>
    <property type="project" value="InterPro"/>
</dbReference>
<dbReference type="SMART" id="SM00283">
    <property type="entry name" value="MA"/>
    <property type="match status" value="1"/>
</dbReference>
<evidence type="ECO:0000259" key="5">
    <source>
        <dbReference type="PROSITE" id="PS50111"/>
    </source>
</evidence>
<dbReference type="RefSeq" id="WP_091443717.1">
    <property type="nucleotide sequence ID" value="NZ_FMTP01000009.1"/>
</dbReference>
<name>A0A1G4UM58_9HYPH</name>
<evidence type="ECO:0000256" key="1">
    <source>
        <dbReference type="ARBA" id="ARBA00023224"/>
    </source>
</evidence>
<evidence type="ECO:0000313" key="7">
    <source>
        <dbReference type="Proteomes" id="UP000198889"/>
    </source>
</evidence>
<dbReference type="PANTHER" id="PTHR32089">
    <property type="entry name" value="METHYL-ACCEPTING CHEMOTAXIS PROTEIN MCPB"/>
    <property type="match status" value="1"/>
</dbReference>
<dbReference type="SUPFAM" id="SSF58104">
    <property type="entry name" value="Methyl-accepting chemotaxis protein (MCP) signaling domain"/>
    <property type="match status" value="1"/>
</dbReference>
<evidence type="ECO:0000313" key="6">
    <source>
        <dbReference type="EMBL" id="SCW94736.1"/>
    </source>
</evidence>
<dbReference type="Gene3D" id="1.10.287.950">
    <property type="entry name" value="Methyl-accepting chemotaxis protein"/>
    <property type="match status" value="1"/>
</dbReference>
<dbReference type="GO" id="GO:0006935">
    <property type="term" value="P:chemotaxis"/>
    <property type="evidence" value="ECO:0007669"/>
    <property type="project" value="InterPro"/>
</dbReference>
<dbReference type="GO" id="GO:0007165">
    <property type="term" value="P:signal transduction"/>
    <property type="evidence" value="ECO:0007669"/>
    <property type="project" value="UniProtKB-KW"/>
</dbReference>
<accession>A0A1G4UM58</accession>
<dbReference type="PRINTS" id="PR00260">
    <property type="entry name" value="CHEMTRNSDUCR"/>
</dbReference>
<evidence type="ECO:0000256" key="3">
    <source>
        <dbReference type="PROSITE-ProRule" id="PRU00284"/>
    </source>
</evidence>
<dbReference type="STRING" id="177413.SAMN05660859_4152"/>
<sequence length="491" mass="52338">MSSASLYSFKRRSPARGFDAALLDDLPAAVLMCDPQTGHIDYANARSRAVFETIRHALPGAPEQLVGASLALFNLDLGLKGERLARHDLMPFHADVTLGGETLRFAIAPIRNARGDYVHAQAVWSVETAALAAEAKVRRLMQMVDQMPINVMTCSLDGFIVDYANRTSLDTLARIEQHLPIKASELVGSSIDVFHKKPEMQRHMLADASRLPHTARIQVGPETLNLSVSALMTPDGRYDGPMLTWALITDRVRVASSVTTVINEMNETSTAMEEASSELDSLSRQSEEMTASVAAAAVEMSMSFGDVSKQIHNATNMTAQAAERATSADGLVSGLVESIERIGNISAMIQGIASQTNLLALNAAIEAARVGDAGRGFAVVASEVKELALQTANATKEISTQVDAVQRASSDAARAVNEITHSVGTLRDVFTTLSAAVEEQSVTNGSVTQSIDGVSRISVQIRGTAGQIEQVSDAVSALGGRLREEVKVLTA</sequence>
<dbReference type="PROSITE" id="PS50111">
    <property type="entry name" value="CHEMOTAXIS_TRANSDUC_2"/>
    <property type="match status" value="1"/>
</dbReference>
<comment type="similarity">
    <text evidence="2">Belongs to the methyl-accepting chemotaxis (MCP) protein family.</text>
</comment>
<proteinExistence type="inferred from homology"/>
<dbReference type="InterPro" id="IPR004089">
    <property type="entry name" value="MCPsignal_dom"/>
</dbReference>
<dbReference type="EMBL" id="FMTP01000009">
    <property type="protein sequence ID" value="SCW94736.1"/>
    <property type="molecule type" value="Genomic_DNA"/>
</dbReference>
<dbReference type="Gene3D" id="3.30.450.20">
    <property type="entry name" value="PAS domain"/>
    <property type="match status" value="2"/>
</dbReference>